<keyword evidence="1" id="KW-0812">Transmembrane</keyword>
<keyword evidence="1" id="KW-0472">Membrane</keyword>
<accession>A0A2S3GWG8</accession>
<organism evidence="2">
    <name type="scientific">Panicum hallii</name>
    <dbReference type="NCBI Taxonomy" id="206008"/>
    <lineage>
        <taxon>Eukaryota</taxon>
        <taxon>Viridiplantae</taxon>
        <taxon>Streptophyta</taxon>
        <taxon>Embryophyta</taxon>
        <taxon>Tracheophyta</taxon>
        <taxon>Spermatophyta</taxon>
        <taxon>Magnoliopsida</taxon>
        <taxon>Liliopsida</taxon>
        <taxon>Poales</taxon>
        <taxon>Poaceae</taxon>
        <taxon>PACMAD clade</taxon>
        <taxon>Panicoideae</taxon>
        <taxon>Panicodae</taxon>
        <taxon>Paniceae</taxon>
        <taxon>Panicinae</taxon>
        <taxon>Panicum</taxon>
        <taxon>Panicum sect. Panicum</taxon>
    </lineage>
</organism>
<evidence type="ECO:0000256" key="1">
    <source>
        <dbReference type="SAM" id="Phobius"/>
    </source>
</evidence>
<keyword evidence="1" id="KW-1133">Transmembrane helix</keyword>
<dbReference type="EMBL" id="CM008047">
    <property type="protein sequence ID" value="PAN09867.1"/>
    <property type="molecule type" value="Genomic_DNA"/>
</dbReference>
<dbReference type="AlphaFoldDB" id="A0A2S3GWG8"/>
<feature type="transmembrane region" description="Helical" evidence="1">
    <location>
        <begin position="20"/>
        <end position="42"/>
    </location>
</feature>
<proteinExistence type="predicted"/>
<reference evidence="2" key="1">
    <citation type="submission" date="2018-04" db="EMBL/GenBank/DDBJ databases">
        <title>WGS assembly of Panicum hallii.</title>
        <authorList>
            <person name="Lovell J."/>
            <person name="Jenkins J."/>
            <person name="Lowry D."/>
            <person name="Mamidi S."/>
            <person name="Sreedasyam A."/>
            <person name="Weng X."/>
            <person name="Barry K."/>
            <person name="Bonette J."/>
            <person name="Campitelli B."/>
            <person name="Daum C."/>
            <person name="Gordon S."/>
            <person name="Gould B."/>
            <person name="Lipzen A."/>
            <person name="Macqueen A."/>
            <person name="Palacio-Mejia J."/>
            <person name="Plott C."/>
            <person name="Shakirov E."/>
            <person name="Shu S."/>
            <person name="Yoshinaga Y."/>
            <person name="Zane M."/>
            <person name="Rokhsar D."/>
            <person name="Grimwood J."/>
            <person name="Schmutz J."/>
            <person name="Juenger T."/>
        </authorList>
    </citation>
    <scope>NUCLEOTIDE SEQUENCE [LARGE SCALE GENOMIC DNA]</scope>
    <source>
        <strain evidence="2">FIL2</strain>
    </source>
</reference>
<sequence>MDLVGPLLVAMASSLDAPGLQFFCWLITAGSFGLAALIYALLRLQREASLYRTKAAAREKRAAWKTLRGAVPELQPHVDRGLLPRWAIHSHRRVACVCLSSLGSAQGVVGSRAAEADVVHRCSVCGVAAHSYCSRGAEKDCKCVAQAGVSLSPLLHHWLWRRQRQRQRLACLPVKAARRHVVIDARVKGKMVFS</sequence>
<gene>
    <name evidence="2" type="ORF">PAHAL_2G054900</name>
</gene>
<protein>
    <submittedName>
        <fullName evidence="2">Uncharacterized protein</fullName>
    </submittedName>
</protein>
<evidence type="ECO:0000313" key="2">
    <source>
        <dbReference type="EMBL" id="PAN09867.1"/>
    </source>
</evidence>
<dbReference type="Proteomes" id="UP000243499">
    <property type="component" value="Chromosome 2"/>
</dbReference>
<dbReference type="Gramene" id="PAN09867">
    <property type="protein sequence ID" value="PAN09867"/>
    <property type="gene ID" value="PAHAL_2G054900"/>
</dbReference>
<name>A0A2S3GWG8_9POAL</name>